<gene>
    <name evidence="2" type="ORF">BCR44DRAFT_1323524</name>
</gene>
<feature type="region of interest" description="Disordered" evidence="1">
    <location>
        <begin position="52"/>
        <end position="112"/>
    </location>
</feature>
<feature type="compositionally biased region" description="Polar residues" evidence="1">
    <location>
        <begin position="52"/>
        <end position="66"/>
    </location>
</feature>
<comment type="caution">
    <text evidence="2">The sequence shown here is derived from an EMBL/GenBank/DDBJ whole genome shotgun (WGS) entry which is preliminary data.</text>
</comment>
<organism evidence="2 3">
    <name type="scientific">Catenaria anguillulae PL171</name>
    <dbReference type="NCBI Taxonomy" id="765915"/>
    <lineage>
        <taxon>Eukaryota</taxon>
        <taxon>Fungi</taxon>
        <taxon>Fungi incertae sedis</taxon>
        <taxon>Blastocladiomycota</taxon>
        <taxon>Blastocladiomycetes</taxon>
        <taxon>Blastocladiales</taxon>
        <taxon>Catenariaceae</taxon>
        <taxon>Catenaria</taxon>
    </lineage>
</organism>
<accession>A0A1Y2HUW0</accession>
<dbReference type="Proteomes" id="UP000193411">
    <property type="component" value="Unassembled WGS sequence"/>
</dbReference>
<feature type="compositionally biased region" description="Polar residues" evidence="1">
    <location>
        <begin position="91"/>
        <end position="102"/>
    </location>
</feature>
<reference evidence="2 3" key="1">
    <citation type="submission" date="2016-07" db="EMBL/GenBank/DDBJ databases">
        <title>Pervasive Adenine N6-methylation of Active Genes in Fungi.</title>
        <authorList>
            <consortium name="DOE Joint Genome Institute"/>
            <person name="Mondo S.J."/>
            <person name="Dannebaum R.O."/>
            <person name="Kuo R.C."/>
            <person name="Labutti K."/>
            <person name="Haridas S."/>
            <person name="Kuo A."/>
            <person name="Salamov A."/>
            <person name="Ahrendt S.R."/>
            <person name="Lipzen A."/>
            <person name="Sullivan W."/>
            <person name="Andreopoulos W.B."/>
            <person name="Clum A."/>
            <person name="Lindquist E."/>
            <person name="Daum C."/>
            <person name="Ramamoorthy G.K."/>
            <person name="Gryganskyi A."/>
            <person name="Culley D."/>
            <person name="Magnuson J.K."/>
            <person name="James T.Y."/>
            <person name="O'Malley M.A."/>
            <person name="Stajich J.E."/>
            <person name="Spatafora J.W."/>
            <person name="Visel A."/>
            <person name="Grigoriev I.V."/>
        </authorList>
    </citation>
    <scope>NUCLEOTIDE SEQUENCE [LARGE SCALE GENOMIC DNA]</scope>
    <source>
        <strain evidence="2 3">PL171</strain>
    </source>
</reference>
<sequence length="112" mass="12355">MCRWKERACKSMWPTPAHSDSHPRALSLSLHQSTIQLDSANTTCYTSQIDKFSTGSQSNRSFSTVPLLTPRPQPAPFSPPNPRSHDASLFACTSSPSYSVKPQSIDGFSARR</sequence>
<proteinExistence type="predicted"/>
<evidence type="ECO:0000313" key="2">
    <source>
        <dbReference type="EMBL" id="ORZ38380.1"/>
    </source>
</evidence>
<protein>
    <submittedName>
        <fullName evidence="2">Uncharacterized protein</fullName>
    </submittedName>
</protein>
<name>A0A1Y2HUW0_9FUNG</name>
<evidence type="ECO:0000256" key="1">
    <source>
        <dbReference type="SAM" id="MobiDB-lite"/>
    </source>
</evidence>
<evidence type="ECO:0000313" key="3">
    <source>
        <dbReference type="Proteomes" id="UP000193411"/>
    </source>
</evidence>
<keyword evidence="3" id="KW-1185">Reference proteome</keyword>
<dbReference type="AlphaFoldDB" id="A0A1Y2HUW0"/>
<dbReference type="EMBL" id="MCFL01000009">
    <property type="protein sequence ID" value="ORZ38380.1"/>
    <property type="molecule type" value="Genomic_DNA"/>
</dbReference>
<feature type="compositionally biased region" description="Pro residues" evidence="1">
    <location>
        <begin position="69"/>
        <end position="82"/>
    </location>
</feature>